<comment type="caution">
    <text evidence="1">The sequence shown here is derived from an EMBL/GenBank/DDBJ whole genome shotgun (WGS) entry which is preliminary data.</text>
</comment>
<proteinExistence type="predicted"/>
<reference evidence="1 2" key="1">
    <citation type="submission" date="2019-05" db="EMBL/GenBank/DDBJ databases">
        <title>Another draft genome of Portunus trituberculatus and its Hox gene families provides insights of decapod evolution.</title>
        <authorList>
            <person name="Jeong J.-H."/>
            <person name="Song I."/>
            <person name="Kim S."/>
            <person name="Choi T."/>
            <person name="Kim D."/>
            <person name="Ryu S."/>
            <person name="Kim W."/>
        </authorList>
    </citation>
    <scope>NUCLEOTIDE SEQUENCE [LARGE SCALE GENOMIC DNA]</scope>
    <source>
        <tissue evidence="1">Muscle</tissue>
    </source>
</reference>
<name>A0A5B7HS78_PORTR</name>
<accession>A0A5B7HS78</accession>
<gene>
    <name evidence="1" type="ORF">E2C01_065816</name>
</gene>
<protein>
    <submittedName>
        <fullName evidence="1">Uncharacterized protein</fullName>
    </submittedName>
</protein>
<dbReference type="EMBL" id="VSRR010033070">
    <property type="protein sequence ID" value="MPC71538.1"/>
    <property type="molecule type" value="Genomic_DNA"/>
</dbReference>
<sequence length="64" mass="7481">MKATVNGQWEDTIKSTPVSCLSSTPQSIFRLSSKKQIYQQQHRSVLQQRMEERLLINTEEMDKP</sequence>
<dbReference type="Proteomes" id="UP000324222">
    <property type="component" value="Unassembled WGS sequence"/>
</dbReference>
<organism evidence="1 2">
    <name type="scientific">Portunus trituberculatus</name>
    <name type="common">Swimming crab</name>
    <name type="synonym">Neptunus trituberculatus</name>
    <dbReference type="NCBI Taxonomy" id="210409"/>
    <lineage>
        <taxon>Eukaryota</taxon>
        <taxon>Metazoa</taxon>
        <taxon>Ecdysozoa</taxon>
        <taxon>Arthropoda</taxon>
        <taxon>Crustacea</taxon>
        <taxon>Multicrustacea</taxon>
        <taxon>Malacostraca</taxon>
        <taxon>Eumalacostraca</taxon>
        <taxon>Eucarida</taxon>
        <taxon>Decapoda</taxon>
        <taxon>Pleocyemata</taxon>
        <taxon>Brachyura</taxon>
        <taxon>Eubrachyura</taxon>
        <taxon>Portunoidea</taxon>
        <taxon>Portunidae</taxon>
        <taxon>Portuninae</taxon>
        <taxon>Portunus</taxon>
    </lineage>
</organism>
<dbReference type="AlphaFoldDB" id="A0A5B7HS78"/>
<evidence type="ECO:0000313" key="1">
    <source>
        <dbReference type="EMBL" id="MPC71538.1"/>
    </source>
</evidence>
<keyword evidence="2" id="KW-1185">Reference proteome</keyword>
<evidence type="ECO:0000313" key="2">
    <source>
        <dbReference type="Proteomes" id="UP000324222"/>
    </source>
</evidence>